<feature type="domain" description="ATP-grasp" evidence="9">
    <location>
        <begin position="120"/>
        <end position="318"/>
    </location>
</feature>
<proteinExistence type="predicted"/>
<dbReference type="InterPro" id="IPR011761">
    <property type="entry name" value="ATP-grasp"/>
</dbReference>
<evidence type="ECO:0000259" key="10">
    <source>
        <dbReference type="PROSITE" id="PS50979"/>
    </source>
</evidence>
<evidence type="ECO:0000256" key="1">
    <source>
        <dbReference type="ARBA" id="ARBA00003761"/>
    </source>
</evidence>
<comment type="catalytic activity">
    <reaction evidence="7">
        <text>N(6)-biotinyl-L-lysyl-[protein] + hydrogencarbonate + ATP = N(6)-carboxybiotinyl-L-lysyl-[protein] + ADP + phosphate + H(+)</text>
        <dbReference type="Rhea" id="RHEA:13501"/>
        <dbReference type="Rhea" id="RHEA-COMP:10505"/>
        <dbReference type="Rhea" id="RHEA-COMP:10506"/>
        <dbReference type="ChEBI" id="CHEBI:15378"/>
        <dbReference type="ChEBI" id="CHEBI:17544"/>
        <dbReference type="ChEBI" id="CHEBI:30616"/>
        <dbReference type="ChEBI" id="CHEBI:43474"/>
        <dbReference type="ChEBI" id="CHEBI:83144"/>
        <dbReference type="ChEBI" id="CHEBI:83145"/>
        <dbReference type="ChEBI" id="CHEBI:456216"/>
        <dbReference type="EC" id="6.3.4.14"/>
    </reaction>
</comment>
<dbReference type="InterPro" id="IPR005482">
    <property type="entry name" value="Biotin_COase_C"/>
</dbReference>
<keyword evidence="6" id="KW-0092">Biotin</keyword>
<dbReference type="Pfam" id="PF00289">
    <property type="entry name" value="Biotin_carb_N"/>
    <property type="match status" value="1"/>
</dbReference>
<evidence type="ECO:0000313" key="12">
    <source>
        <dbReference type="Proteomes" id="UP000054078"/>
    </source>
</evidence>
<name>A0A100YU86_TRASO</name>
<dbReference type="PROSITE" id="PS50975">
    <property type="entry name" value="ATP_GRASP"/>
    <property type="match status" value="1"/>
</dbReference>
<dbReference type="Proteomes" id="UP000054078">
    <property type="component" value="Unassembled WGS sequence"/>
</dbReference>
<comment type="caution">
    <text evidence="11">The sequence shown here is derived from an EMBL/GenBank/DDBJ whole genome shotgun (WGS) entry which is preliminary data.</text>
</comment>
<dbReference type="RefSeq" id="WP_059055442.1">
    <property type="nucleotide sequence ID" value="NZ_LOJF01000011.1"/>
</dbReference>
<dbReference type="SUPFAM" id="SSF51246">
    <property type="entry name" value="Rudiment single hybrid motif"/>
    <property type="match status" value="1"/>
</dbReference>
<evidence type="ECO:0000256" key="6">
    <source>
        <dbReference type="ARBA" id="ARBA00023267"/>
    </source>
</evidence>
<comment type="function">
    <text evidence="1">This protein is a component of the acetyl coenzyme A carboxylase complex; first, biotin carboxylase catalyzes the carboxylation of the carrier protein and then the transcarboxylase transfers the carboxyl group to form malonyl-CoA.</text>
</comment>
<reference evidence="11 12" key="1">
    <citation type="submission" date="2015-12" db="EMBL/GenBank/DDBJ databases">
        <title>Draft Genome Sequence of Olsenella scatoligenes SK9K4T; a Producer of 3-Methylindole- (skatole) and 4-Methylphenol- (p-cresol) Isolated from Pig Feces.</title>
        <authorList>
            <person name="Li X."/>
            <person name="Borg B."/>
            <person name="Canibe N."/>
        </authorList>
    </citation>
    <scope>NUCLEOTIDE SEQUENCE [LARGE SCALE GENOMIC DNA]</scope>
    <source>
        <strain evidence="11 12">SK9K4</strain>
    </source>
</reference>
<dbReference type="FunFam" id="3.40.50.20:FF:000010">
    <property type="entry name" value="Propionyl-CoA carboxylase subunit alpha"/>
    <property type="match status" value="1"/>
</dbReference>
<evidence type="ECO:0000256" key="7">
    <source>
        <dbReference type="ARBA" id="ARBA00048600"/>
    </source>
</evidence>
<dbReference type="InterPro" id="IPR011764">
    <property type="entry name" value="Biotin_carboxylation_dom"/>
</dbReference>
<dbReference type="FunFam" id="3.30.1490.20:FF:000003">
    <property type="entry name" value="acetyl-CoA carboxylase isoform X1"/>
    <property type="match status" value="1"/>
</dbReference>
<dbReference type="STRING" id="1299998.AUL39_08820"/>
<dbReference type="InterPro" id="IPR005479">
    <property type="entry name" value="CPAse_ATP-bd"/>
</dbReference>
<dbReference type="Pfam" id="PF02785">
    <property type="entry name" value="Biotin_carb_C"/>
    <property type="match status" value="1"/>
</dbReference>
<dbReference type="PROSITE" id="PS00867">
    <property type="entry name" value="CPSASE_2"/>
    <property type="match status" value="1"/>
</dbReference>
<dbReference type="NCBIfam" id="NF006367">
    <property type="entry name" value="PRK08591.1"/>
    <property type="match status" value="1"/>
</dbReference>
<dbReference type="GO" id="GO:0005524">
    <property type="term" value="F:ATP binding"/>
    <property type="evidence" value="ECO:0007669"/>
    <property type="project" value="UniProtKB-UniRule"/>
</dbReference>
<dbReference type="InterPro" id="IPR011054">
    <property type="entry name" value="Rudment_hybrid_motif"/>
</dbReference>
<evidence type="ECO:0000256" key="5">
    <source>
        <dbReference type="ARBA" id="ARBA00022840"/>
    </source>
</evidence>
<keyword evidence="4 8" id="KW-0547">Nucleotide-binding</keyword>
<evidence type="ECO:0000256" key="3">
    <source>
        <dbReference type="ARBA" id="ARBA00022598"/>
    </source>
</evidence>
<dbReference type="InterPro" id="IPR005481">
    <property type="entry name" value="BC-like_N"/>
</dbReference>
<dbReference type="EC" id="6.3.4.14" evidence="2"/>
<dbReference type="OrthoDB" id="9760256at2"/>
<sequence length="445" mass="48586">MFQKVLIANRGEVAVRVIRACKEMGVKTVAVYSTADSEALHATLADEAYCIGGPRASESYLNTDAILTVALESGASAIHPGYGFLSENVEFAQECNDHGLVFVGPSPEVMRRMGDKDEARRTARAAGVPVVPGCDLLESAEQAREEAERIGCPVLVKARAGGGGRGIRKVERPEDAPAAFETASAEAEAAFGDGKCYMEKFVSPAHHVEVQVIGDKYGNVLSLGERECSVQRRNQKLLEESPSPCPALTEDVRLHMEACARDLARSVGYEGVGTIEFLLDDNGNFWFMEMNTRLQVEHPVTEFVTGKDLVKWQLRVAAGVPLESSQEDIRVTGHAIECRINAETSDFRPSCGGITMLHVPNGPWVRFDSALYVGCVVPPYYDSLLGKLVVYSPTREEAIRKMRSALGELVIEGVECNADLQLDILSNEEFLSGNYHTNLMGHLYE</sequence>
<dbReference type="AlphaFoldDB" id="A0A100YU86"/>
<dbReference type="InterPro" id="IPR016185">
    <property type="entry name" value="PreATP-grasp_dom_sf"/>
</dbReference>
<dbReference type="SMART" id="SM00878">
    <property type="entry name" value="Biotin_carb_C"/>
    <property type="match status" value="1"/>
</dbReference>
<organism evidence="11 12">
    <name type="scientific">Tractidigestivibacter scatoligenes</name>
    <name type="common">Olsenella scatoligenes</name>
    <dbReference type="NCBI Taxonomy" id="1299998"/>
    <lineage>
        <taxon>Bacteria</taxon>
        <taxon>Bacillati</taxon>
        <taxon>Actinomycetota</taxon>
        <taxon>Coriobacteriia</taxon>
        <taxon>Coriobacteriales</taxon>
        <taxon>Atopobiaceae</taxon>
        <taxon>Tractidigestivibacter</taxon>
    </lineage>
</organism>
<dbReference type="InterPro" id="IPR051602">
    <property type="entry name" value="ACC_Biotin_Carboxylase"/>
</dbReference>
<keyword evidence="5 8" id="KW-0067">ATP-binding</keyword>
<protein>
    <recommendedName>
        <fullName evidence="2">biotin carboxylase</fullName>
        <ecNumber evidence="2">6.3.4.14</ecNumber>
    </recommendedName>
</protein>
<dbReference type="SUPFAM" id="SSF52440">
    <property type="entry name" value="PreATP-grasp domain"/>
    <property type="match status" value="1"/>
</dbReference>
<gene>
    <name evidence="11" type="ORF">AUL39_08820</name>
</gene>
<dbReference type="PROSITE" id="PS50979">
    <property type="entry name" value="BC"/>
    <property type="match status" value="1"/>
</dbReference>
<accession>A0A100YU86</accession>
<keyword evidence="3" id="KW-0436">Ligase</keyword>
<evidence type="ECO:0000313" key="11">
    <source>
        <dbReference type="EMBL" id="KUH57787.1"/>
    </source>
</evidence>
<evidence type="ECO:0000256" key="8">
    <source>
        <dbReference type="PROSITE-ProRule" id="PRU00409"/>
    </source>
</evidence>
<keyword evidence="12" id="KW-1185">Reference proteome</keyword>
<dbReference type="GO" id="GO:0046872">
    <property type="term" value="F:metal ion binding"/>
    <property type="evidence" value="ECO:0007669"/>
    <property type="project" value="InterPro"/>
</dbReference>
<evidence type="ECO:0000259" key="9">
    <source>
        <dbReference type="PROSITE" id="PS50975"/>
    </source>
</evidence>
<dbReference type="PANTHER" id="PTHR48095:SF2">
    <property type="entry name" value="BIOTIN CARBOXYLASE, CHLOROPLASTIC"/>
    <property type="match status" value="1"/>
</dbReference>
<evidence type="ECO:0000256" key="4">
    <source>
        <dbReference type="ARBA" id="ARBA00022741"/>
    </source>
</evidence>
<dbReference type="PANTHER" id="PTHR48095">
    <property type="entry name" value="PYRUVATE CARBOXYLASE SUBUNIT A"/>
    <property type="match status" value="1"/>
</dbReference>
<dbReference type="Pfam" id="PF02786">
    <property type="entry name" value="CPSase_L_D2"/>
    <property type="match status" value="1"/>
</dbReference>
<dbReference type="EMBL" id="LOJF01000011">
    <property type="protein sequence ID" value="KUH57787.1"/>
    <property type="molecule type" value="Genomic_DNA"/>
</dbReference>
<feature type="domain" description="Biotin carboxylation" evidence="10">
    <location>
        <begin position="1"/>
        <end position="445"/>
    </location>
</feature>
<evidence type="ECO:0000256" key="2">
    <source>
        <dbReference type="ARBA" id="ARBA00013263"/>
    </source>
</evidence>
<dbReference type="GO" id="GO:0004075">
    <property type="term" value="F:biotin carboxylase activity"/>
    <property type="evidence" value="ECO:0007669"/>
    <property type="project" value="UniProtKB-EC"/>
</dbReference>
<dbReference type="SUPFAM" id="SSF56059">
    <property type="entry name" value="Glutathione synthetase ATP-binding domain-like"/>
    <property type="match status" value="1"/>
</dbReference>
<dbReference type="Gene3D" id="3.30.470.20">
    <property type="entry name" value="ATP-grasp fold, B domain"/>
    <property type="match status" value="1"/>
</dbReference>